<proteinExistence type="predicted"/>
<comment type="caution">
    <text evidence="1">The sequence shown here is derived from an EMBL/GenBank/DDBJ whole genome shotgun (WGS) entry which is preliminary data.</text>
</comment>
<dbReference type="EMBL" id="JAKHSK010000042">
    <property type="protein sequence ID" value="MCL6220501.1"/>
    <property type="molecule type" value="Genomic_DNA"/>
</dbReference>
<organism evidence="1 2">
    <name type="scientific">Zunongwangia pacifica</name>
    <dbReference type="NCBI Taxonomy" id="2911062"/>
    <lineage>
        <taxon>Bacteria</taxon>
        <taxon>Pseudomonadati</taxon>
        <taxon>Bacteroidota</taxon>
        <taxon>Flavobacteriia</taxon>
        <taxon>Flavobacteriales</taxon>
        <taxon>Flavobacteriaceae</taxon>
        <taxon>Zunongwangia</taxon>
    </lineage>
</organism>
<protein>
    <submittedName>
        <fullName evidence="1">Uncharacterized protein</fullName>
    </submittedName>
</protein>
<evidence type="ECO:0000313" key="2">
    <source>
        <dbReference type="Proteomes" id="UP001139521"/>
    </source>
</evidence>
<sequence length="83" mass="10041">MKLCNTNFNKEKIILENEKEKICGIKIYILLKTVMKKTTKKHVKITVIRETLLALNKKKTYLWNKHEQYYKQLSENTNNCEFF</sequence>
<accession>A0A9X2CLX0</accession>
<name>A0A9X2CLX0_9FLAO</name>
<gene>
    <name evidence="1" type="ORF">L1967_19595</name>
</gene>
<dbReference type="AlphaFoldDB" id="A0A9X2CLX0"/>
<dbReference type="Proteomes" id="UP001139521">
    <property type="component" value="Unassembled WGS sequence"/>
</dbReference>
<reference evidence="1" key="1">
    <citation type="submission" date="2022-01" db="EMBL/GenBank/DDBJ databases">
        <title>Genome sequencing of Zunongwangia sp. M21534 genome.</title>
        <authorList>
            <person name="Chen Y."/>
            <person name="Dong C."/>
            <person name="Shao Z."/>
        </authorList>
    </citation>
    <scope>NUCLEOTIDE SEQUENCE</scope>
    <source>
        <strain evidence="1">MCCC M21534</strain>
    </source>
</reference>
<keyword evidence="2" id="KW-1185">Reference proteome</keyword>
<dbReference type="RefSeq" id="WP_249603199.1">
    <property type="nucleotide sequence ID" value="NZ_JAKHSK010000042.1"/>
</dbReference>
<evidence type="ECO:0000313" key="1">
    <source>
        <dbReference type="EMBL" id="MCL6220501.1"/>
    </source>
</evidence>